<reference evidence="4 5" key="1">
    <citation type="submission" date="2021-10" db="EMBL/GenBank/DDBJ databases">
        <authorList>
            <person name="Grouzdev D.S."/>
            <person name="Pantiukh K.S."/>
            <person name="Krutkina M.S."/>
        </authorList>
    </citation>
    <scope>NUCLEOTIDE SEQUENCE [LARGE SCALE GENOMIC DNA]</scope>
    <source>
        <strain evidence="4 5">Z-7514</strain>
    </source>
</reference>
<dbReference type="InterPro" id="IPR014051">
    <property type="entry name" value="Phosphoesterase_HXTX"/>
</dbReference>
<dbReference type="GO" id="GO:0004113">
    <property type="term" value="F:2',3'-cyclic-nucleotide 3'-phosphodiesterase activity"/>
    <property type="evidence" value="ECO:0007669"/>
    <property type="project" value="InterPro"/>
</dbReference>
<protein>
    <recommendedName>
        <fullName evidence="2">RNA 2',3'-cyclic phosphodiesterase</fullName>
        <shortName evidence="2">RNA 2',3'-CPDase</shortName>
        <ecNumber evidence="2">3.1.4.58</ecNumber>
    </recommendedName>
</protein>
<comment type="function">
    <text evidence="2">Hydrolyzes RNA 2',3'-cyclic phosphodiester to an RNA 2'-phosphomonoester.</text>
</comment>
<dbReference type="PANTHER" id="PTHR35561:SF1">
    <property type="entry name" value="RNA 2',3'-CYCLIC PHOSPHODIESTERASE"/>
    <property type="match status" value="1"/>
</dbReference>
<dbReference type="Proteomes" id="UP001199296">
    <property type="component" value="Unassembled WGS sequence"/>
</dbReference>
<keyword evidence="1 2" id="KW-0378">Hydrolase</keyword>
<dbReference type="AlphaFoldDB" id="A0AAW4WS95"/>
<feature type="short sequence motif" description="HXTX 1" evidence="2">
    <location>
        <begin position="41"/>
        <end position="44"/>
    </location>
</feature>
<dbReference type="EMBL" id="JAJFAT010000001">
    <property type="protein sequence ID" value="MCC3143886.1"/>
    <property type="molecule type" value="Genomic_DNA"/>
</dbReference>
<evidence type="ECO:0000313" key="4">
    <source>
        <dbReference type="EMBL" id="MCC3143886.1"/>
    </source>
</evidence>
<dbReference type="PANTHER" id="PTHR35561">
    <property type="entry name" value="RNA 2',3'-CYCLIC PHOSPHODIESTERASE"/>
    <property type="match status" value="1"/>
</dbReference>
<dbReference type="Pfam" id="PF02834">
    <property type="entry name" value="LigT_PEase"/>
    <property type="match status" value="1"/>
</dbReference>
<dbReference type="NCBIfam" id="TIGR02258">
    <property type="entry name" value="2_5_ligase"/>
    <property type="match status" value="1"/>
</dbReference>
<comment type="similarity">
    <text evidence="2">Belongs to the 2H phosphoesterase superfamily. ThpR family.</text>
</comment>
<dbReference type="RefSeq" id="WP_229343196.1">
    <property type="nucleotide sequence ID" value="NZ_JAJFAT010000001.1"/>
</dbReference>
<dbReference type="InterPro" id="IPR009097">
    <property type="entry name" value="Cyclic_Pdiesterase"/>
</dbReference>
<accession>A0AAW4WS95</accession>
<comment type="caution">
    <text evidence="4">The sequence shown here is derived from an EMBL/GenBank/DDBJ whole genome shotgun (WGS) entry which is preliminary data.</text>
</comment>
<sequence>MRLFIALNISQRSRDLIASKVKLLKKGLNSKLKWIKKENWHLTLKFLGECDEEQKEKIIEKLKEIDISPSQEYIQFNAVNAFPNLKEPRVIFLEVDRGKSFLNETKKIIEKAMAELGFAEDDREFKAHLSLARNKNSASIDFKDKFLANNFINIYSKLNTISLYQSKLYSAGPEYIELFSKKLK</sequence>
<gene>
    <name evidence="4" type="primary">thpR</name>
    <name evidence="4" type="ORF">LJ207_00940</name>
</gene>
<dbReference type="EC" id="3.1.4.58" evidence="2"/>
<organism evidence="4 5">
    <name type="scientific">Halanaerobium polyolivorans</name>
    <dbReference type="NCBI Taxonomy" id="2886943"/>
    <lineage>
        <taxon>Bacteria</taxon>
        <taxon>Bacillati</taxon>
        <taxon>Bacillota</taxon>
        <taxon>Clostridia</taxon>
        <taxon>Halanaerobiales</taxon>
        <taxon>Halanaerobiaceae</taxon>
        <taxon>Halanaerobium</taxon>
    </lineage>
</organism>
<evidence type="ECO:0000259" key="3">
    <source>
        <dbReference type="Pfam" id="PF02834"/>
    </source>
</evidence>
<feature type="active site" description="Proton donor" evidence="2">
    <location>
        <position position="41"/>
    </location>
</feature>
<comment type="caution">
    <text evidence="2">Lacks conserved residue(s) required for the propagation of feature annotation.</text>
</comment>
<proteinExistence type="inferred from homology"/>
<dbReference type="Gene3D" id="3.90.1140.10">
    <property type="entry name" value="Cyclic phosphodiesterase"/>
    <property type="match status" value="1"/>
</dbReference>
<dbReference type="GO" id="GO:0008664">
    <property type="term" value="F:RNA 2',3'-cyclic 3'-phosphodiesterase activity"/>
    <property type="evidence" value="ECO:0007669"/>
    <property type="project" value="UniProtKB-EC"/>
</dbReference>
<dbReference type="SUPFAM" id="SSF55144">
    <property type="entry name" value="LigT-like"/>
    <property type="match status" value="1"/>
</dbReference>
<dbReference type="HAMAP" id="MF_01940">
    <property type="entry name" value="RNA_CPDase"/>
    <property type="match status" value="1"/>
</dbReference>
<name>A0AAW4WS95_9FIRM</name>
<evidence type="ECO:0000256" key="1">
    <source>
        <dbReference type="ARBA" id="ARBA00022801"/>
    </source>
</evidence>
<evidence type="ECO:0000313" key="5">
    <source>
        <dbReference type="Proteomes" id="UP001199296"/>
    </source>
</evidence>
<comment type="catalytic activity">
    <reaction evidence="2">
        <text>a 3'-end 2',3'-cyclophospho-ribonucleotide-RNA + H2O = a 3'-end 2'-phospho-ribonucleotide-RNA + H(+)</text>
        <dbReference type="Rhea" id="RHEA:11828"/>
        <dbReference type="Rhea" id="RHEA-COMP:10464"/>
        <dbReference type="Rhea" id="RHEA-COMP:17353"/>
        <dbReference type="ChEBI" id="CHEBI:15377"/>
        <dbReference type="ChEBI" id="CHEBI:15378"/>
        <dbReference type="ChEBI" id="CHEBI:83064"/>
        <dbReference type="ChEBI" id="CHEBI:173113"/>
        <dbReference type="EC" id="3.1.4.58"/>
    </reaction>
</comment>
<feature type="domain" description="Phosphoesterase HXTX" evidence="3">
    <location>
        <begin position="22"/>
        <end position="92"/>
    </location>
</feature>
<evidence type="ECO:0000256" key="2">
    <source>
        <dbReference type="HAMAP-Rule" id="MF_01940"/>
    </source>
</evidence>
<keyword evidence="5" id="KW-1185">Reference proteome</keyword>
<feature type="active site" description="Proton acceptor" evidence="2">
    <location>
        <position position="128"/>
    </location>
</feature>
<dbReference type="InterPro" id="IPR004175">
    <property type="entry name" value="RNA_CPDase"/>
</dbReference>